<dbReference type="eggNOG" id="KOG2273">
    <property type="taxonomic scope" value="Eukaryota"/>
</dbReference>
<comment type="subunit">
    <text evidence="6">Component of the retromer complex.</text>
</comment>
<dbReference type="InterPro" id="IPR053055">
    <property type="entry name" value="VPS17"/>
</dbReference>
<protein>
    <recommendedName>
        <fullName evidence="5 6">Vacuolar protein sorting-associated protein 17</fullName>
    </recommendedName>
</protein>
<dbReference type="EMBL" id="CH476633">
    <property type="protein sequence ID" value="EDN93550.1"/>
    <property type="molecule type" value="Genomic_DNA"/>
</dbReference>
<evidence type="ECO:0000313" key="10">
    <source>
        <dbReference type="Proteomes" id="UP000001312"/>
    </source>
</evidence>
<evidence type="ECO:0000259" key="8">
    <source>
        <dbReference type="SMART" id="SM00312"/>
    </source>
</evidence>
<sequence>MDYSASINDADNPAGASPWGSSPTSSPQPPRTSTFPSRDIVSPTPYNPDQSGGAGYPQEDMIGAGGFNRPDSSAGVSVSDVESRRPDTAGSTQSDAEAHQGTGQQYQQQTAQQQQYPAGQHRSEPHRYHHSSARQGHHASAPHYKLQAKITGLERTGRKDPILRFDVHTNLPKFRTTQFRDVRRTHSEFIKLADHLISSNPEAIVPAVPPALTSAGAGTDEDEARVKASLQRWLNYVCSNDVLMRDDEMVLFVESLGLAESDFGVKLGAMNIQEPHQGLANAYRKLGKTIQSTGDFHAAQGTAEATTIGDPLQYHSQDAFIVKETLTNRHILLRELIQAQQLTRSKLNAADRLKASSSVRREKVDEAISALDEARSNEVYLHNKTQRVTANLLLEKQRWFARTATDLRLSIREYVIREIEAERRTLATLESIRPDIRAIDASGGLSRLGRESHPAARRASLAASQGPKGDSWSGVPRRPDGLNRSISGSFMSTPEGANGEEEGVGRERSLSGSTGGLPGLKEEDDEDRVDARNAASRLANVL</sequence>
<dbReference type="FunCoup" id="A7EVQ8">
    <property type="interactions" value="55"/>
</dbReference>
<dbReference type="AlphaFoldDB" id="A7EVQ8"/>
<dbReference type="SMART" id="SM00312">
    <property type="entry name" value="PX"/>
    <property type="match status" value="1"/>
</dbReference>
<dbReference type="GO" id="GO:0030905">
    <property type="term" value="C:retromer, tubulation complex"/>
    <property type="evidence" value="ECO:0000318"/>
    <property type="project" value="GO_Central"/>
</dbReference>
<dbReference type="FunFam" id="1.20.1270.60:FF:000046">
    <property type="entry name" value="Vacuolar protein sorting-associated protein 17"/>
    <property type="match status" value="1"/>
</dbReference>
<gene>
    <name evidence="9" type="ORF">SS1G_09417</name>
</gene>
<evidence type="ECO:0000313" key="9">
    <source>
        <dbReference type="EMBL" id="EDN93550.1"/>
    </source>
</evidence>
<dbReference type="FunFam" id="3.30.1520.10:FF:000034">
    <property type="entry name" value="Vacuolar protein sorting-associated protein 17"/>
    <property type="match status" value="1"/>
</dbReference>
<feature type="region of interest" description="Disordered" evidence="7">
    <location>
        <begin position="445"/>
        <end position="542"/>
    </location>
</feature>
<dbReference type="PANTHER" id="PTHR47433">
    <property type="entry name" value="VACUOLAR PROTEIN SORTING-ASSOCIATED PROTEIN 17"/>
    <property type="match status" value="1"/>
</dbReference>
<dbReference type="PANTHER" id="PTHR47433:SF1">
    <property type="entry name" value="VACUOLAR PROTEIN SORTING-ASSOCIATED PROTEIN 17"/>
    <property type="match status" value="1"/>
</dbReference>
<comment type="similarity">
    <text evidence="4 6">Belongs to the VPS17 family.</text>
</comment>
<feature type="domain" description="PX" evidence="8">
    <location>
        <begin position="144"/>
        <end position="256"/>
    </location>
</feature>
<feature type="region of interest" description="Disordered" evidence="7">
    <location>
        <begin position="1"/>
        <end position="142"/>
    </location>
</feature>
<reference evidence="10" key="1">
    <citation type="journal article" date="2011" name="PLoS Genet.">
        <title>Genomic analysis of the necrotrophic fungal pathogens Sclerotinia sclerotiorum and Botrytis cinerea.</title>
        <authorList>
            <person name="Amselem J."/>
            <person name="Cuomo C.A."/>
            <person name="van Kan J.A."/>
            <person name="Viaud M."/>
            <person name="Benito E.P."/>
            <person name="Couloux A."/>
            <person name="Coutinho P.M."/>
            <person name="de Vries R.P."/>
            <person name="Dyer P.S."/>
            <person name="Fillinger S."/>
            <person name="Fournier E."/>
            <person name="Gout L."/>
            <person name="Hahn M."/>
            <person name="Kohn L."/>
            <person name="Lapalu N."/>
            <person name="Plummer K.M."/>
            <person name="Pradier J.M."/>
            <person name="Quevillon E."/>
            <person name="Sharon A."/>
            <person name="Simon A."/>
            <person name="ten Have A."/>
            <person name="Tudzynski B."/>
            <person name="Tudzynski P."/>
            <person name="Wincker P."/>
            <person name="Andrew M."/>
            <person name="Anthouard V."/>
            <person name="Beever R.E."/>
            <person name="Beffa R."/>
            <person name="Benoit I."/>
            <person name="Bouzid O."/>
            <person name="Brault B."/>
            <person name="Chen Z."/>
            <person name="Choquer M."/>
            <person name="Collemare J."/>
            <person name="Cotton P."/>
            <person name="Danchin E.G."/>
            <person name="Da Silva C."/>
            <person name="Gautier A."/>
            <person name="Giraud C."/>
            <person name="Giraud T."/>
            <person name="Gonzalez C."/>
            <person name="Grossetete S."/>
            <person name="Guldener U."/>
            <person name="Henrissat B."/>
            <person name="Howlett B.J."/>
            <person name="Kodira C."/>
            <person name="Kretschmer M."/>
            <person name="Lappartient A."/>
            <person name="Leroch M."/>
            <person name="Levis C."/>
            <person name="Mauceli E."/>
            <person name="Neuveglise C."/>
            <person name="Oeser B."/>
            <person name="Pearson M."/>
            <person name="Poulain J."/>
            <person name="Poussereau N."/>
            <person name="Quesneville H."/>
            <person name="Rascle C."/>
            <person name="Schumacher J."/>
            <person name="Segurens B."/>
            <person name="Sexton A."/>
            <person name="Silva E."/>
            <person name="Sirven C."/>
            <person name="Soanes D.M."/>
            <person name="Talbot N.J."/>
            <person name="Templeton M."/>
            <person name="Yandava C."/>
            <person name="Yarden O."/>
            <person name="Zeng Q."/>
            <person name="Rollins J.A."/>
            <person name="Lebrun M.H."/>
            <person name="Dickman M."/>
        </authorList>
    </citation>
    <scope>NUCLEOTIDE SEQUENCE [LARGE SCALE GENOMIC DNA]</scope>
    <source>
        <strain evidence="10">ATCC 18683 / 1980 / Ss-1</strain>
    </source>
</reference>
<name>A7EVQ8_SCLS1</name>
<accession>A7EVQ8</accession>
<evidence type="ECO:0000256" key="3">
    <source>
        <dbReference type="ARBA" id="ARBA00023054"/>
    </source>
</evidence>
<keyword evidence="3" id="KW-0175">Coiled coil</keyword>
<dbReference type="Proteomes" id="UP000001312">
    <property type="component" value="Unassembled WGS sequence"/>
</dbReference>
<evidence type="ECO:0000256" key="5">
    <source>
        <dbReference type="ARBA" id="ARBA00073022"/>
    </source>
</evidence>
<feature type="compositionally biased region" description="Low complexity" evidence="7">
    <location>
        <begin position="13"/>
        <end position="38"/>
    </location>
</feature>
<evidence type="ECO:0000256" key="7">
    <source>
        <dbReference type="SAM" id="MobiDB-lite"/>
    </source>
</evidence>
<dbReference type="OMA" id="HEPQNEN"/>
<dbReference type="InterPro" id="IPR027267">
    <property type="entry name" value="AH/BAR_dom_sf"/>
</dbReference>
<evidence type="ECO:0000256" key="2">
    <source>
        <dbReference type="ARBA" id="ARBA00022927"/>
    </source>
</evidence>
<proteinExistence type="inferred from homology"/>
<evidence type="ECO:0000256" key="4">
    <source>
        <dbReference type="ARBA" id="ARBA00060860"/>
    </source>
</evidence>
<dbReference type="GO" id="GO:0005829">
    <property type="term" value="C:cytosol"/>
    <property type="evidence" value="ECO:0007669"/>
    <property type="project" value="GOC"/>
</dbReference>
<dbReference type="HOGENOM" id="CLU_028982_0_0_1"/>
<dbReference type="SUPFAM" id="SSF64268">
    <property type="entry name" value="PX domain"/>
    <property type="match status" value="1"/>
</dbReference>
<keyword evidence="10" id="KW-1185">Reference proteome</keyword>
<evidence type="ECO:0000256" key="1">
    <source>
        <dbReference type="ARBA" id="ARBA00022448"/>
    </source>
</evidence>
<evidence type="ECO:0000256" key="6">
    <source>
        <dbReference type="PIRNR" id="PIRNR011791"/>
    </source>
</evidence>
<dbReference type="GO" id="GO:0006886">
    <property type="term" value="P:intracellular protein transport"/>
    <property type="evidence" value="ECO:0000318"/>
    <property type="project" value="GO_Central"/>
</dbReference>
<comment type="function">
    <text evidence="6">Component of the membrane-associated retromer complex which is essential in endosome-to-Golgi retrograde transport.</text>
</comment>
<keyword evidence="1 6" id="KW-0813">Transport</keyword>
<dbReference type="InParanoid" id="A7EVQ8"/>
<dbReference type="GeneID" id="5485597"/>
<feature type="compositionally biased region" description="Basic residues" evidence="7">
    <location>
        <begin position="127"/>
        <end position="137"/>
    </location>
</feature>
<dbReference type="GO" id="GO:0042147">
    <property type="term" value="P:retrograde transport, endosome to Golgi"/>
    <property type="evidence" value="ECO:0000318"/>
    <property type="project" value="GO_Central"/>
</dbReference>
<dbReference type="InterPro" id="IPR036871">
    <property type="entry name" value="PX_dom_sf"/>
</dbReference>
<dbReference type="GO" id="GO:0005628">
    <property type="term" value="C:prospore membrane"/>
    <property type="evidence" value="ECO:0007669"/>
    <property type="project" value="EnsemblFungi"/>
</dbReference>
<dbReference type="STRING" id="665079.A7EVQ8"/>
<dbReference type="PIRSF" id="PIRSF011791">
    <property type="entry name" value="Vps17"/>
    <property type="match status" value="1"/>
</dbReference>
<dbReference type="Pfam" id="PF00787">
    <property type="entry name" value="PX"/>
    <property type="match status" value="1"/>
</dbReference>
<dbReference type="InterPro" id="IPR001683">
    <property type="entry name" value="PX_dom"/>
</dbReference>
<dbReference type="CDD" id="cd06891">
    <property type="entry name" value="PX_Vps17p"/>
    <property type="match status" value="1"/>
</dbReference>
<dbReference type="GO" id="GO:0032266">
    <property type="term" value="F:phosphatidylinositol-3-phosphate binding"/>
    <property type="evidence" value="ECO:0000318"/>
    <property type="project" value="GO_Central"/>
</dbReference>
<organism evidence="9 10">
    <name type="scientific">Sclerotinia sclerotiorum (strain ATCC 18683 / 1980 / Ss-1)</name>
    <name type="common">White mold</name>
    <name type="synonym">Whetzelinia sclerotiorum</name>
    <dbReference type="NCBI Taxonomy" id="665079"/>
    <lineage>
        <taxon>Eukaryota</taxon>
        <taxon>Fungi</taxon>
        <taxon>Dikarya</taxon>
        <taxon>Ascomycota</taxon>
        <taxon>Pezizomycotina</taxon>
        <taxon>Leotiomycetes</taxon>
        <taxon>Helotiales</taxon>
        <taxon>Sclerotiniaceae</taxon>
        <taxon>Sclerotinia</taxon>
    </lineage>
</organism>
<dbReference type="GO" id="GO:0005768">
    <property type="term" value="C:endosome"/>
    <property type="evidence" value="ECO:0000318"/>
    <property type="project" value="GO_Central"/>
</dbReference>
<dbReference type="KEGG" id="ssl:SS1G_09417"/>
<dbReference type="InterPro" id="IPR014461">
    <property type="entry name" value="Retromer_complex_Vps17"/>
</dbReference>
<dbReference type="RefSeq" id="XP_001589695.1">
    <property type="nucleotide sequence ID" value="XM_001589645.1"/>
</dbReference>
<keyword evidence="2 6" id="KW-0653">Protein transport</keyword>
<dbReference type="Gene3D" id="1.20.1270.60">
    <property type="entry name" value="Arfaptin homology (AH) domain/BAR domain"/>
    <property type="match status" value="1"/>
</dbReference>
<dbReference type="InterPro" id="IPR037907">
    <property type="entry name" value="Vps17_PX"/>
</dbReference>
<dbReference type="GO" id="GO:0032120">
    <property type="term" value="P:ascospore-type prospore membrane formation"/>
    <property type="evidence" value="ECO:0007669"/>
    <property type="project" value="EnsemblFungi"/>
</dbReference>
<feature type="compositionally biased region" description="Low complexity" evidence="7">
    <location>
        <begin position="100"/>
        <end position="120"/>
    </location>
</feature>